<accession>A0ACB8UDQ6</accession>
<reference evidence="1" key="1">
    <citation type="journal article" date="2021" name="Environ. Microbiol.">
        <title>Gene family expansions and transcriptome signatures uncover fungal adaptations to wood decay.</title>
        <authorList>
            <person name="Hage H."/>
            <person name="Miyauchi S."/>
            <person name="Viragh M."/>
            <person name="Drula E."/>
            <person name="Min B."/>
            <person name="Chaduli D."/>
            <person name="Navarro D."/>
            <person name="Favel A."/>
            <person name="Norest M."/>
            <person name="Lesage-Meessen L."/>
            <person name="Balint B."/>
            <person name="Merenyi Z."/>
            <person name="de Eugenio L."/>
            <person name="Morin E."/>
            <person name="Martinez A.T."/>
            <person name="Baldrian P."/>
            <person name="Stursova M."/>
            <person name="Martinez M.J."/>
            <person name="Novotny C."/>
            <person name="Magnuson J.K."/>
            <person name="Spatafora J.W."/>
            <person name="Maurice S."/>
            <person name="Pangilinan J."/>
            <person name="Andreopoulos W."/>
            <person name="LaButti K."/>
            <person name="Hundley H."/>
            <person name="Na H."/>
            <person name="Kuo A."/>
            <person name="Barry K."/>
            <person name="Lipzen A."/>
            <person name="Henrissat B."/>
            <person name="Riley R."/>
            <person name="Ahrendt S."/>
            <person name="Nagy L.G."/>
            <person name="Grigoriev I.V."/>
            <person name="Martin F."/>
            <person name="Rosso M.N."/>
        </authorList>
    </citation>
    <scope>NUCLEOTIDE SEQUENCE</scope>
    <source>
        <strain evidence="1">CBS 384.51</strain>
    </source>
</reference>
<name>A0ACB8UDQ6_9APHY</name>
<proteinExistence type="predicted"/>
<evidence type="ECO:0000313" key="2">
    <source>
        <dbReference type="Proteomes" id="UP001055072"/>
    </source>
</evidence>
<gene>
    <name evidence="1" type="ORF">BDY19DRAFT_592902</name>
</gene>
<sequence length="1357" mass="154828">MSRRFSSSRRSYGGSMHERRASKYRVSDEDLMNYVFRVALLSYQMQPKVEPQAQPETPKDQRDYSSRLSGAITGSIVSIGDVFKDYRDGTKAVRFPKELLKVLEQKLQDIAMGKDPAYSDQLIRRTMAVFYGQVKEDSFRKQMKENRKIEEMILMFATNATNVLRKEPTLAGDGWKVELNNHIAQFIKLLRDCLKNISHVSTELTARLDMYAAKLAPSAAPAPSYSDSGYESSSTRDSMSSSKRISTSIYDMPLVLTASKLFKIPVDQVQREIDELRKYCHEKAALQDLKMCLKNINAGAPFPGRREDFDSEAAWQYWRTLETSHLSQLMLVMVQFNPELAKSTPTDATPSSQASSGRPGSIYSQFSPRDSIYQPQRHLSSASKSSNRLSISGFSPNDLEATVLEVGDDDDDVPTGNNFTFIPPNPRKYYKRLLESCIAADLEAMLSDNVGDDDEVSLGILSPPHIELINECALRWRIGQPYRAACFLDIVKSFYERNEVPFECIPEGLQTLSKVMQEIELDKWPIQDHDYLCQIYGSLFNIFLSCLYHAMDNLPNLKPADVEPYLQILEIVRDSRLLERFDVDVTARMTDVQDQIRSVSGRWYDDKKRELYAAPGVNKALPLLLLTDETEKAAKLLDKRFPEPILGQLDVVSLYVEIVVPLYLQDLDASSKRLFEDSRNGPTPDIPIQDIFALYRRSKTILGMYKAFCPEGDADFDLSGFFEPYVQQWLIDTDNKTKQWVQAAIAADKFQAEGTEGYSSSVIDLFDSLRSPINFLTDLEWTDELKEAEFFTSLSKTVSKGVEFYCRSVEELFMTEMFPRPADYLQPQKSSAWLEKAKQLANSSEKKIEPFTFQPESCVKLNNVESARRSLDNMYAQVQADKKADILADQALLDKDPKVQRFLFTVKICMAEGLVPLDSSPSSRLDTFVTLSDEQGNRLSKTRTIYETLSPRWDETFDISVEKPLWLMVSVRDRALIGKHDTVGRAYICLDPRRYGDFLTHDLWLDLDDGHGRILLRISMEGEKHDPQFYFGRAFRSLKRAESDMVRVFVDKISPFVRQNVSRAVLKTLTRSGTLSIDYNKAIGGVQALYRSALGTNNSEVQIPLPSSEKPRIRPEELTDVEIEAAITPVFDFFDANLPTLNTYLSDSTKETVMIKVWKEILNVIEGLLVPPLSEKASDMKPLTDKEVDIVFKWLKFLRDYFYAGGEGPVPLESLQNQKYRDILSIRLYYDWHTDALMEECVRMMQQTLRASPSVKKRAKSVYSQRNLGTIKNRKKEKQQEKEVSNGETILRILRMRTGTSDFIQQQLHTINSLQAEREAQAREAQQRKLQRPRQQQQSTIPPVPSIPAVPPVPPAK</sequence>
<evidence type="ECO:0000313" key="1">
    <source>
        <dbReference type="EMBL" id="KAI0092306.1"/>
    </source>
</evidence>
<protein>
    <submittedName>
        <fullName evidence="1">Uncharacterized protein</fullName>
    </submittedName>
</protein>
<comment type="caution">
    <text evidence="1">The sequence shown here is derived from an EMBL/GenBank/DDBJ whole genome shotgun (WGS) entry which is preliminary data.</text>
</comment>
<keyword evidence="2" id="KW-1185">Reference proteome</keyword>
<dbReference type="Proteomes" id="UP001055072">
    <property type="component" value="Unassembled WGS sequence"/>
</dbReference>
<dbReference type="EMBL" id="MU274904">
    <property type="protein sequence ID" value="KAI0092306.1"/>
    <property type="molecule type" value="Genomic_DNA"/>
</dbReference>
<organism evidence="1 2">
    <name type="scientific">Irpex rosettiformis</name>
    <dbReference type="NCBI Taxonomy" id="378272"/>
    <lineage>
        <taxon>Eukaryota</taxon>
        <taxon>Fungi</taxon>
        <taxon>Dikarya</taxon>
        <taxon>Basidiomycota</taxon>
        <taxon>Agaricomycotina</taxon>
        <taxon>Agaricomycetes</taxon>
        <taxon>Polyporales</taxon>
        <taxon>Irpicaceae</taxon>
        <taxon>Irpex</taxon>
    </lineage>
</organism>